<dbReference type="GO" id="GO:0030643">
    <property type="term" value="P:intracellular phosphate ion homeostasis"/>
    <property type="evidence" value="ECO:0007669"/>
    <property type="project" value="InterPro"/>
</dbReference>
<dbReference type="RefSeq" id="WP_148699191.1">
    <property type="nucleotide sequence ID" value="NZ_CP007174.1"/>
</dbReference>
<dbReference type="PANTHER" id="PTHR42930">
    <property type="entry name" value="PHOSPHATE-SPECIFIC TRANSPORT SYSTEM ACCESSORY PROTEIN PHOU"/>
    <property type="match status" value="1"/>
</dbReference>
<protein>
    <recommendedName>
        <fullName evidence="1">Phosphate-specific transport system accessory protein PhoU</fullName>
    </recommendedName>
</protein>
<dbReference type="GO" id="GO:0045936">
    <property type="term" value="P:negative regulation of phosphate metabolic process"/>
    <property type="evidence" value="ECO:0007669"/>
    <property type="project" value="InterPro"/>
</dbReference>
<dbReference type="eggNOG" id="arCOG00232">
    <property type="taxonomic scope" value="Archaea"/>
</dbReference>
<dbReference type="OrthoDB" id="7738at2157"/>
<dbReference type="Pfam" id="PF01895">
    <property type="entry name" value="PhoU"/>
    <property type="match status" value="2"/>
</dbReference>
<evidence type="ECO:0000259" key="2">
    <source>
        <dbReference type="Pfam" id="PF01895"/>
    </source>
</evidence>
<comment type="subunit">
    <text evidence="1">Homodimer.</text>
</comment>
<dbReference type="Proteomes" id="UP000028194">
    <property type="component" value="Chromosome"/>
</dbReference>
<proteinExistence type="inferred from homology"/>
<dbReference type="PIRSF" id="PIRSF003107">
    <property type="entry name" value="PhoU"/>
    <property type="match status" value="1"/>
</dbReference>
<dbReference type="InterPro" id="IPR026022">
    <property type="entry name" value="PhoU_dom"/>
</dbReference>
<reference evidence="3 4" key="1">
    <citation type="journal article" date="2014" name="PLoS ONE">
        <title>Genome Sequence of Candidatus Nitrososphaera evergladensis from Group I.1b Enriched from Everglades Soil Reveals Novel Genomic Features of the Ammonia-Oxidizing Archaea.</title>
        <authorList>
            <person name="Zhalnina K.V."/>
            <person name="Dias R."/>
            <person name="Leonard M.T."/>
            <person name="Dorr de Quadros P."/>
            <person name="Camargo F.A."/>
            <person name="Drew J.C."/>
            <person name="Farmerie W.G."/>
            <person name="Daroub S.H."/>
            <person name="Triplett E.W."/>
        </authorList>
    </citation>
    <scope>NUCLEOTIDE SEQUENCE [LARGE SCALE GENOMIC DNA]</scope>
    <source>
        <strain evidence="3 4">SR1</strain>
    </source>
</reference>
<dbReference type="EMBL" id="CP007174">
    <property type="protein sequence ID" value="AIF82126.1"/>
    <property type="molecule type" value="Genomic_DNA"/>
</dbReference>
<dbReference type="GO" id="GO:0006817">
    <property type="term" value="P:phosphate ion transport"/>
    <property type="evidence" value="ECO:0007669"/>
    <property type="project" value="UniProtKB-KW"/>
</dbReference>
<dbReference type="Gene3D" id="1.20.58.220">
    <property type="entry name" value="Phosphate transport system protein phou homolog 2, domain 2"/>
    <property type="match status" value="1"/>
</dbReference>
<sequence>MTRLLDYGLRSMSNLIMDMAELSVRSVDTAIELYEKGDGSSDRSQKIFEWSEQLRVLQDEVTELAVELIARYQPVATDLRFIRSCIEISYGFSRFGRYAYDIVDVMGMMGSVSHCDKGAVMEMADTARKMIHASVQALKSRDKEAAQKLYQMDDTVDALYRKYVREAITPSTKKGSNDLVKDPRCYVSSLLILRYLERIADHACYIGDSVYYIVTGTSSPRR</sequence>
<keyword evidence="1" id="KW-0963">Cytoplasm</keyword>
<dbReference type="SUPFAM" id="SSF109755">
    <property type="entry name" value="PhoU-like"/>
    <property type="match status" value="1"/>
</dbReference>
<organism evidence="3 4">
    <name type="scientific">Candidatus Nitrososphaera evergladensis SR1</name>
    <dbReference type="NCBI Taxonomy" id="1459636"/>
    <lineage>
        <taxon>Archaea</taxon>
        <taxon>Nitrososphaerota</taxon>
        <taxon>Nitrososphaeria</taxon>
        <taxon>Nitrososphaerales</taxon>
        <taxon>Nitrososphaeraceae</taxon>
        <taxon>Nitrososphaera</taxon>
    </lineage>
</organism>
<evidence type="ECO:0000256" key="1">
    <source>
        <dbReference type="PIRNR" id="PIRNR003107"/>
    </source>
</evidence>
<accession>A0A075ML13</accession>
<dbReference type="KEGG" id="nev:NTE_00042"/>
<dbReference type="AlphaFoldDB" id="A0A075ML13"/>
<dbReference type="GO" id="GO:0005737">
    <property type="term" value="C:cytoplasm"/>
    <property type="evidence" value="ECO:0007669"/>
    <property type="project" value="UniProtKB-SubCell"/>
</dbReference>
<keyword evidence="1" id="KW-0813">Transport</keyword>
<dbReference type="PANTHER" id="PTHR42930:SF3">
    <property type="entry name" value="PHOSPHATE-SPECIFIC TRANSPORT SYSTEM ACCESSORY PROTEIN PHOU"/>
    <property type="match status" value="1"/>
</dbReference>
<comment type="subcellular location">
    <subcellularLocation>
        <location evidence="1">Cytoplasm</location>
    </subcellularLocation>
</comment>
<name>A0A075ML13_9ARCH</name>
<evidence type="ECO:0000313" key="4">
    <source>
        <dbReference type="Proteomes" id="UP000028194"/>
    </source>
</evidence>
<feature type="domain" description="PhoU" evidence="2">
    <location>
        <begin position="120"/>
        <end position="209"/>
    </location>
</feature>
<dbReference type="HOGENOM" id="CLU_078518_3_2_2"/>
<gene>
    <name evidence="3" type="ORF">NTE_00042</name>
</gene>
<dbReference type="GeneID" id="41595994"/>
<keyword evidence="1" id="KW-0592">Phosphate transport</keyword>
<feature type="domain" description="PhoU" evidence="2">
    <location>
        <begin position="16"/>
        <end position="104"/>
    </location>
</feature>
<dbReference type="STRING" id="1459636.NTE_00042"/>
<dbReference type="InterPro" id="IPR038078">
    <property type="entry name" value="PhoU-like_sf"/>
</dbReference>
<keyword evidence="4" id="KW-1185">Reference proteome</keyword>
<evidence type="ECO:0000313" key="3">
    <source>
        <dbReference type="EMBL" id="AIF82126.1"/>
    </source>
</evidence>
<dbReference type="InterPro" id="IPR028366">
    <property type="entry name" value="PhoU"/>
</dbReference>
<comment type="function">
    <text evidence="1">Plays a role in the regulation of phosphate uptake.</text>
</comment>
<comment type="similarity">
    <text evidence="1">Belongs to the PhoU family.</text>
</comment>